<dbReference type="EC" id="3.4.21.-" evidence="7"/>
<dbReference type="SMART" id="SM00245">
    <property type="entry name" value="TSPc"/>
    <property type="match status" value="1"/>
</dbReference>
<evidence type="ECO:0000313" key="11">
    <source>
        <dbReference type="Proteomes" id="UP001303899"/>
    </source>
</evidence>
<dbReference type="Gene3D" id="2.120.10.60">
    <property type="entry name" value="Tricorn protease N-terminal domain"/>
    <property type="match status" value="1"/>
</dbReference>
<reference evidence="10 11" key="1">
    <citation type="submission" date="2023-12" db="EMBL/GenBank/DDBJ databases">
        <title>Novel species of the genus Arcicella isolated from rivers.</title>
        <authorList>
            <person name="Lu H."/>
        </authorList>
    </citation>
    <scope>NUCLEOTIDE SEQUENCE [LARGE SCALE GENOMIC DNA]</scope>
    <source>
        <strain evidence="10 11">DC2W</strain>
    </source>
</reference>
<evidence type="ECO:0000256" key="5">
    <source>
        <dbReference type="ARBA" id="ARBA00022801"/>
    </source>
</evidence>
<comment type="subcellular location">
    <subcellularLocation>
        <location evidence="1 7">Cytoplasm</location>
    </subcellularLocation>
</comment>
<dbReference type="CDD" id="cd07562">
    <property type="entry name" value="Peptidase_S41_TRI"/>
    <property type="match status" value="1"/>
</dbReference>
<dbReference type="RefSeq" id="WP_323698783.1">
    <property type="nucleotide sequence ID" value="NZ_JAYGIL010000035.1"/>
</dbReference>
<keyword evidence="11" id="KW-1185">Reference proteome</keyword>
<comment type="caution">
    <text evidence="10">The sequence shown here is derived from an EMBL/GenBank/DDBJ whole genome shotgun (WGS) entry which is preliminary data.</text>
</comment>
<evidence type="ECO:0000256" key="3">
    <source>
        <dbReference type="ARBA" id="ARBA00022490"/>
    </source>
</evidence>
<dbReference type="InterPro" id="IPR029045">
    <property type="entry name" value="ClpP/crotonase-like_dom_sf"/>
</dbReference>
<dbReference type="InterPro" id="IPR001478">
    <property type="entry name" value="PDZ"/>
</dbReference>
<dbReference type="SUPFAM" id="SSF82171">
    <property type="entry name" value="DPP6 N-terminal domain-like"/>
    <property type="match status" value="1"/>
</dbReference>
<keyword evidence="3 7" id="KW-0963">Cytoplasm</keyword>
<evidence type="ECO:0000313" key="10">
    <source>
        <dbReference type="EMBL" id="MEA5405374.1"/>
    </source>
</evidence>
<evidence type="ECO:0000256" key="4">
    <source>
        <dbReference type="ARBA" id="ARBA00022670"/>
    </source>
</evidence>
<dbReference type="InterPro" id="IPR036034">
    <property type="entry name" value="PDZ_sf"/>
</dbReference>
<keyword evidence="8" id="KW-0732">Signal</keyword>
<dbReference type="Pfam" id="PF14684">
    <property type="entry name" value="Tricorn_C1"/>
    <property type="match status" value="1"/>
</dbReference>
<evidence type="ECO:0000256" key="1">
    <source>
        <dbReference type="ARBA" id="ARBA00004496"/>
    </source>
</evidence>
<dbReference type="InterPro" id="IPR005151">
    <property type="entry name" value="Tail-specific_protease"/>
</dbReference>
<dbReference type="InterPro" id="IPR011659">
    <property type="entry name" value="WD40"/>
</dbReference>
<comment type="similarity">
    <text evidence="2 7">Belongs to the peptidase S41B family.</text>
</comment>
<dbReference type="InterPro" id="IPR012393">
    <property type="entry name" value="Tricorn_protease"/>
</dbReference>
<protein>
    <recommendedName>
        <fullName evidence="7">Tricorn protease homolog</fullName>
        <ecNumber evidence="7">3.4.21.-</ecNumber>
    </recommendedName>
</protein>
<dbReference type="EMBL" id="JAYGIL010000035">
    <property type="protein sequence ID" value="MEA5405374.1"/>
    <property type="molecule type" value="Genomic_DNA"/>
</dbReference>
<dbReference type="InterPro" id="IPR028204">
    <property type="entry name" value="Tricorn_C1"/>
</dbReference>
<gene>
    <name evidence="10" type="ORF">VB776_20720</name>
</gene>
<dbReference type="SUPFAM" id="SSF69304">
    <property type="entry name" value="Tricorn protease N-terminal domain"/>
    <property type="match status" value="1"/>
</dbReference>
<feature type="signal peptide" evidence="8">
    <location>
        <begin position="1"/>
        <end position="19"/>
    </location>
</feature>
<dbReference type="PANTHER" id="PTHR43253:SF1">
    <property type="entry name" value="TRICORN PROTEASE HOMOLOG 2-RELATED"/>
    <property type="match status" value="1"/>
</dbReference>
<dbReference type="InterPro" id="IPR029414">
    <property type="entry name" value="Tricorn_PDZ"/>
</dbReference>
<dbReference type="SUPFAM" id="SSF52096">
    <property type="entry name" value="ClpP/crotonase"/>
    <property type="match status" value="1"/>
</dbReference>
<dbReference type="SUPFAM" id="SSF50156">
    <property type="entry name" value="PDZ domain-like"/>
    <property type="match status" value="1"/>
</dbReference>
<evidence type="ECO:0000256" key="2">
    <source>
        <dbReference type="ARBA" id="ARBA00008524"/>
    </source>
</evidence>
<evidence type="ECO:0000259" key="9">
    <source>
        <dbReference type="PROSITE" id="PS50106"/>
    </source>
</evidence>
<dbReference type="PROSITE" id="PS50106">
    <property type="entry name" value="PDZ"/>
    <property type="match status" value="1"/>
</dbReference>
<feature type="domain" description="PDZ" evidence="9">
    <location>
        <begin position="748"/>
        <end position="839"/>
    </location>
</feature>
<keyword evidence="4 7" id="KW-0645">Protease</keyword>
<keyword evidence="6 7" id="KW-0720">Serine protease</keyword>
<name>A0ABU5SA71_9BACT</name>
<dbReference type="Gene3D" id="2.120.10.30">
    <property type="entry name" value="TolB, C-terminal domain"/>
    <property type="match status" value="3"/>
</dbReference>
<dbReference type="PIRSF" id="PIRSF036421">
    <property type="entry name" value="Tricorn_protease"/>
    <property type="match status" value="1"/>
</dbReference>
<dbReference type="Proteomes" id="UP001303899">
    <property type="component" value="Unassembled WGS sequence"/>
</dbReference>
<dbReference type="Gene3D" id="3.90.226.10">
    <property type="entry name" value="2-enoyl-CoA Hydratase, Chain A, domain 1"/>
    <property type="match status" value="1"/>
</dbReference>
<dbReference type="Pfam" id="PF26549">
    <property type="entry name" value="Tricorn_N"/>
    <property type="match status" value="1"/>
</dbReference>
<dbReference type="Pfam" id="PF07676">
    <property type="entry name" value="PD40"/>
    <property type="match status" value="4"/>
</dbReference>
<dbReference type="PANTHER" id="PTHR43253">
    <property type="entry name" value="TRICORN PROTEASE HOMOLOG 2-RELATED"/>
    <property type="match status" value="1"/>
</dbReference>
<dbReference type="Pfam" id="PF14685">
    <property type="entry name" value="PDZ_Tricorn"/>
    <property type="match status" value="1"/>
</dbReference>
<proteinExistence type="inferred from homology"/>
<evidence type="ECO:0000256" key="7">
    <source>
        <dbReference type="PIRNR" id="PIRNR036421"/>
    </source>
</evidence>
<accession>A0ABU5SA71</accession>
<dbReference type="Gene3D" id="3.30.750.44">
    <property type="match status" value="1"/>
</dbReference>
<evidence type="ECO:0000256" key="8">
    <source>
        <dbReference type="SAM" id="SignalP"/>
    </source>
</evidence>
<evidence type="ECO:0000256" key="6">
    <source>
        <dbReference type="ARBA" id="ARBA00022825"/>
    </source>
</evidence>
<dbReference type="Pfam" id="PF03572">
    <property type="entry name" value="Peptidase_S41"/>
    <property type="match status" value="1"/>
</dbReference>
<sequence length="1066" mass="118714">MKKHLFLFLSMLSAGSTMAQSPLLLRQPSINNDGSVVSFSYQGDIWTVPSTGGNATRLTIHEAYESNPIFSPDGKQIAFSGTRFGNNDIFVMPSTGGLPKRLTFHSAQDLVASWTQADKILFSTSREFKQIERPQEVYSISAKGGTESRMLDAVGFDPVLSPDGNFLAFVRGDINPVARQAYNGSSNRDIWVYNIKAKSFNKIALFETNDIIPQWGKNGLLYFLSSVDGAYNLYQIKISGDGKAEGTPKKLTQFKDESIRHFSISKDGNTIVFEKEMALFTYNVTSGSVAKINVNINADERFDASEQKTFATGLDNFKVSPNGKLVAYSLRGEIFIKEADKEKTKSINVSQHSFRDIEPAWLNDSTLLFTSDRNNGNFDLYLVNSSDASERNIFKSLKHQITQITKTTEDESSPVVSPDNKKIAYIKGRGNFVVADISADGKLTNEKILSEGWNKPSDIAWSPDSKYLAYSQGDLYFNQEVFIRTADNSSKPVNVSMHPRGDGNPFWSADGSKLGFVSERSAARSADVWFVWLKKEDWEKETQDWQEKETPAADAKPDKKGVKPIVIDFDNIHERVVQVTNFPGNESEFVISKDGETFFYTTTSSSAKGRDLFSIKWDGKELKEITKGGSNPNNLTLDKEGKYTYYTKLGGALSRVDVKTGLPEALPFVAKMKIDYLAERTQVFEEAWRTIRDGFYDPKFHGNNWLQLHDKYKERCINASTSNDFRDMFNLLLGELNSSHMGLTAPDRAETQREITGLLGTELIPTATGMKVNHVVPETPVTKSKSLINEGEVITAVNGQAVSESENFYGLLNGLANEKVLLNVSDANGKNREVVVRLTQSISDNLYNEWVDSRKKLVEKFSNGRLGYIHIKGMDFPSFEVVEREFTAAGYGKEGILIDVRYNGGGSTTDYLMTILNYKQHAYTIPRGASTDLEKDKKKFREYYPIGERLVYAAWTKPSIALCNEGSYSNAEIFSHAYKSLGIGKLVGLPTNGSVISTGGKSLMDGSFVRLPGRGWYTKATDKNQELGAAIPDIIVENTPDWIAKGTDEQLKVAVDTLLKDIDAKK</sequence>
<keyword evidence="5 7" id="KW-0378">Hydrolase</keyword>
<dbReference type="Gene3D" id="2.30.42.10">
    <property type="match status" value="1"/>
</dbReference>
<organism evidence="10 11">
    <name type="scientific">Arcicella gelida</name>
    <dbReference type="NCBI Taxonomy" id="2984195"/>
    <lineage>
        <taxon>Bacteria</taxon>
        <taxon>Pseudomonadati</taxon>
        <taxon>Bacteroidota</taxon>
        <taxon>Cytophagia</taxon>
        <taxon>Cytophagales</taxon>
        <taxon>Flectobacillaceae</taxon>
        <taxon>Arcicella</taxon>
    </lineage>
</organism>
<feature type="chain" id="PRO_5045374107" description="Tricorn protease homolog" evidence="8">
    <location>
        <begin position="20"/>
        <end position="1066"/>
    </location>
</feature>
<dbReference type="InterPro" id="IPR011042">
    <property type="entry name" value="6-blade_b-propeller_TolB-like"/>
</dbReference>
<comment type="function">
    <text evidence="7">Degrades oligopeptides.</text>
</comment>